<reference evidence="2" key="1">
    <citation type="journal article" date="2007" name="Plant Cell">
        <title>Dothideomycete-plant interactions illuminated by genome sequencing and EST analysis of the wheat pathogen Stagonospora nodorum.</title>
        <authorList>
            <person name="Hane J.K."/>
            <person name="Lowe R.G."/>
            <person name="Solomon P.S."/>
            <person name="Tan K.C."/>
            <person name="Schoch C.L."/>
            <person name="Spatafora J.W."/>
            <person name="Crous P.W."/>
            <person name="Kodira C."/>
            <person name="Birren B.W."/>
            <person name="Galagan J.E."/>
            <person name="Torriani S.F."/>
            <person name="McDonald B.A."/>
            <person name="Oliver R.P."/>
        </authorList>
    </citation>
    <scope>NUCLEOTIDE SEQUENCE [LARGE SCALE GENOMIC DNA]</scope>
    <source>
        <strain evidence="2">SN15 / ATCC MYA-4574 / FGSC 10173</strain>
    </source>
</reference>
<dbReference type="InParanoid" id="Q0UHG0"/>
<dbReference type="KEGG" id="pno:SNOG_08804"/>
<dbReference type="HOGENOM" id="CLU_2723032_0_0_1"/>
<accession>Q0UHG0</accession>
<name>Q0UHG0_PHANO</name>
<dbReference type="GeneID" id="5976010"/>
<organism evidence="1 2">
    <name type="scientific">Phaeosphaeria nodorum (strain SN15 / ATCC MYA-4574 / FGSC 10173)</name>
    <name type="common">Glume blotch fungus</name>
    <name type="synonym">Parastagonospora nodorum</name>
    <dbReference type="NCBI Taxonomy" id="321614"/>
    <lineage>
        <taxon>Eukaryota</taxon>
        <taxon>Fungi</taxon>
        <taxon>Dikarya</taxon>
        <taxon>Ascomycota</taxon>
        <taxon>Pezizomycotina</taxon>
        <taxon>Dothideomycetes</taxon>
        <taxon>Pleosporomycetidae</taxon>
        <taxon>Pleosporales</taxon>
        <taxon>Pleosporineae</taxon>
        <taxon>Phaeosphaeriaceae</taxon>
        <taxon>Parastagonospora</taxon>
    </lineage>
</organism>
<evidence type="ECO:0000313" key="2">
    <source>
        <dbReference type="Proteomes" id="UP000001055"/>
    </source>
</evidence>
<proteinExistence type="predicted"/>
<gene>
    <name evidence="1" type="ORF">SNOG_08804</name>
</gene>
<dbReference type="Proteomes" id="UP000001055">
    <property type="component" value="Unassembled WGS sequence"/>
</dbReference>
<protein>
    <submittedName>
        <fullName evidence="1">Uncharacterized protein</fullName>
    </submittedName>
</protein>
<dbReference type="RefSeq" id="XP_001799111.1">
    <property type="nucleotide sequence ID" value="XM_001799059.1"/>
</dbReference>
<dbReference type="AlphaFoldDB" id="Q0UHG0"/>
<dbReference type="EMBL" id="CH445337">
    <property type="protein sequence ID" value="EAT83972.1"/>
    <property type="molecule type" value="Genomic_DNA"/>
</dbReference>
<sequence length="72" mass="7824">MSIPFPVILNTILKIFLIKREGMLAVCVVDLTAGWGNEQLSAVVLAPKRTVVALGEDSEIKGHKHKNNNNNG</sequence>
<evidence type="ECO:0000313" key="1">
    <source>
        <dbReference type="EMBL" id="EAT83972.1"/>
    </source>
</evidence>